<reference evidence="1 2" key="1">
    <citation type="journal article" date="1998" name="DNA Res.">
        <title>Complete sequence and gene organization of the genome of a hyper-thermophilic archaebacterium, Pyrococcus horikoshii OT3.</title>
        <authorList>
            <person name="Kawarabayasi Y."/>
            <person name="Sawada M."/>
            <person name="Horikawa H."/>
            <person name="Haikawa Y."/>
            <person name="Hino Y."/>
            <person name="Yamamoto S."/>
            <person name="Sekine M."/>
            <person name="Baba S."/>
            <person name="Kosugi H."/>
            <person name="Hosoyama A."/>
            <person name="Nagai Y."/>
            <person name="Sakai M."/>
            <person name="Ogura K."/>
            <person name="Otuka R."/>
            <person name="Nakazawa H."/>
            <person name="Takamiya M."/>
            <person name="Ohfuku Y."/>
            <person name="Funahashi T."/>
            <person name="Tanaka T."/>
            <person name="Kudoh Y."/>
            <person name="Yamazaki J."/>
            <person name="Kushida N."/>
            <person name="Oguchi A."/>
            <person name="Aoki K."/>
            <person name="Nakamura Y."/>
            <person name="Robb T.F."/>
            <person name="Horikoshi K."/>
            <person name="Masuchi Y."/>
            <person name="Shizuya H."/>
            <person name="Kikuchi H."/>
        </authorList>
    </citation>
    <scope>NUCLEOTIDE SEQUENCE [LARGE SCALE GENOMIC DNA]</scope>
    <source>
        <strain evidence="2">ATCC 700860 / DSM 12428 / JCM 9974 / NBRC 100139 / OT-3</strain>
    </source>
</reference>
<dbReference type="AlphaFoldDB" id="O58514"/>
<keyword evidence="2" id="KW-1185">Reference proteome</keyword>
<evidence type="ECO:0000313" key="1">
    <source>
        <dbReference type="EMBL" id="BAA29838.1"/>
    </source>
</evidence>
<proteinExistence type="predicted"/>
<sequence length="107" mass="12225">MYMFLAISSHFSTSSSLMFNFSTIFFHGSLFFDSLKYLIASSRLCLAIKFVKKLLLTCSWYSSGPITFLMTYPFPSSNSTLLAQNRAVSKIISRPHLFINSRSPETW</sequence>
<dbReference type="EMBL" id="BA000001">
    <property type="protein sequence ID" value="BAA29838.1"/>
    <property type="molecule type" value="Genomic_DNA"/>
</dbReference>
<dbReference type="Proteomes" id="UP000000752">
    <property type="component" value="Chromosome"/>
</dbReference>
<name>O58514_PYRHO</name>
<protein>
    <submittedName>
        <fullName evidence="1">Uncharacterized protein</fullName>
    </submittedName>
</protein>
<gene>
    <name evidence="1" type="ordered locus">PH0747</name>
</gene>
<organism evidence="1 2">
    <name type="scientific">Pyrococcus horikoshii (strain ATCC 700860 / DSM 12428 / JCM 9974 / NBRC 100139 / OT-3)</name>
    <dbReference type="NCBI Taxonomy" id="70601"/>
    <lineage>
        <taxon>Archaea</taxon>
        <taxon>Methanobacteriati</taxon>
        <taxon>Methanobacteriota</taxon>
        <taxon>Thermococci</taxon>
        <taxon>Thermococcales</taxon>
        <taxon>Thermococcaceae</taxon>
        <taxon>Pyrococcus</taxon>
    </lineage>
</organism>
<dbReference type="EnsemblBacteria" id="BAA29838">
    <property type="protein sequence ID" value="BAA29838"/>
    <property type="gene ID" value="BAA29838"/>
</dbReference>
<accession>O58514</accession>
<evidence type="ECO:0000313" key="2">
    <source>
        <dbReference type="Proteomes" id="UP000000752"/>
    </source>
</evidence>
<dbReference type="PIR" id="D71122">
    <property type="entry name" value="D71122"/>
</dbReference>
<dbReference type="KEGG" id="pho:PH0747"/>